<dbReference type="OrthoDB" id="9794508at2"/>
<evidence type="ECO:0000259" key="1">
    <source>
        <dbReference type="Pfam" id="PF08281"/>
    </source>
</evidence>
<dbReference type="InterPro" id="IPR036388">
    <property type="entry name" value="WH-like_DNA-bd_sf"/>
</dbReference>
<name>A0A6G1X396_9BACI</name>
<evidence type="ECO:0000313" key="2">
    <source>
        <dbReference type="EMBL" id="MRG85298.1"/>
    </source>
</evidence>
<dbReference type="GO" id="GO:0003677">
    <property type="term" value="F:DNA binding"/>
    <property type="evidence" value="ECO:0007669"/>
    <property type="project" value="InterPro"/>
</dbReference>
<dbReference type="AlphaFoldDB" id="A0A6G1X396"/>
<dbReference type="InterPro" id="IPR013249">
    <property type="entry name" value="RNA_pol_sigma70_r4_t2"/>
</dbReference>
<dbReference type="Proteomes" id="UP000480185">
    <property type="component" value="Unassembled WGS sequence"/>
</dbReference>
<dbReference type="GO" id="GO:0016987">
    <property type="term" value="F:sigma factor activity"/>
    <property type="evidence" value="ECO:0007669"/>
    <property type="project" value="InterPro"/>
</dbReference>
<accession>A0A6G1X396</accession>
<sequence length="45" mass="5526">MVMEIMNLPVKYRKVIYFFYYEELTIKDIANVIDVKQNTIKSFYI</sequence>
<organism evidence="2 3">
    <name type="scientific">Salinibacillus xinjiangensis</name>
    <dbReference type="NCBI Taxonomy" id="1229268"/>
    <lineage>
        <taxon>Bacteria</taxon>
        <taxon>Bacillati</taxon>
        <taxon>Bacillota</taxon>
        <taxon>Bacilli</taxon>
        <taxon>Bacillales</taxon>
        <taxon>Bacillaceae</taxon>
        <taxon>Salinibacillus</taxon>
    </lineage>
</organism>
<dbReference type="Gene3D" id="1.10.10.10">
    <property type="entry name" value="Winged helix-like DNA-binding domain superfamily/Winged helix DNA-binding domain"/>
    <property type="match status" value="1"/>
</dbReference>
<proteinExistence type="predicted"/>
<evidence type="ECO:0000313" key="3">
    <source>
        <dbReference type="Proteomes" id="UP000480185"/>
    </source>
</evidence>
<dbReference type="GO" id="GO:0006352">
    <property type="term" value="P:DNA-templated transcription initiation"/>
    <property type="evidence" value="ECO:0007669"/>
    <property type="project" value="InterPro"/>
</dbReference>
<feature type="domain" description="RNA polymerase sigma factor 70 region 4 type 2" evidence="1">
    <location>
        <begin position="5"/>
        <end position="42"/>
    </location>
</feature>
<keyword evidence="3" id="KW-1185">Reference proteome</keyword>
<dbReference type="InterPro" id="IPR013324">
    <property type="entry name" value="RNA_pol_sigma_r3/r4-like"/>
</dbReference>
<comment type="caution">
    <text evidence="2">The sequence shown here is derived from an EMBL/GenBank/DDBJ whole genome shotgun (WGS) entry which is preliminary data.</text>
</comment>
<dbReference type="Pfam" id="PF08281">
    <property type="entry name" value="Sigma70_r4_2"/>
    <property type="match status" value="1"/>
</dbReference>
<protein>
    <recommendedName>
        <fullName evidence="1">RNA polymerase sigma factor 70 region 4 type 2 domain-containing protein</fullName>
    </recommendedName>
</protein>
<reference evidence="2 3" key="1">
    <citation type="submission" date="2019-11" db="EMBL/GenBank/DDBJ databases">
        <authorList>
            <person name="Li J."/>
        </authorList>
    </citation>
    <scope>NUCLEOTIDE SEQUENCE [LARGE SCALE GENOMIC DNA]</scope>
    <source>
        <strain evidence="2 3">J4</strain>
    </source>
</reference>
<gene>
    <name evidence="2" type="ORF">GH754_03035</name>
</gene>
<dbReference type="SUPFAM" id="SSF88659">
    <property type="entry name" value="Sigma3 and sigma4 domains of RNA polymerase sigma factors"/>
    <property type="match status" value="1"/>
</dbReference>
<dbReference type="EMBL" id="WJNH01000002">
    <property type="protein sequence ID" value="MRG85298.1"/>
    <property type="molecule type" value="Genomic_DNA"/>
</dbReference>